<name>A0A4P6XMW2_9ASCO</name>
<comment type="subunit">
    <text evidence="7">Part of the nuclear pore complex (NPC).</text>
</comment>
<evidence type="ECO:0000256" key="6">
    <source>
        <dbReference type="ARBA" id="ARBA00023242"/>
    </source>
</evidence>
<dbReference type="GO" id="GO:0006406">
    <property type="term" value="P:mRNA export from nucleus"/>
    <property type="evidence" value="ECO:0007669"/>
    <property type="project" value="TreeGrafter"/>
</dbReference>
<evidence type="ECO:0000256" key="4">
    <source>
        <dbReference type="ARBA" id="ARBA00023010"/>
    </source>
</evidence>
<keyword evidence="7" id="KW-0472">Membrane</keyword>
<comment type="subcellular location">
    <subcellularLocation>
        <location evidence="7">Nucleus</location>
        <location evidence="7">Nuclear pore complex</location>
    </subcellularLocation>
    <subcellularLocation>
        <location evidence="7">Nucleus membrane</location>
    </subcellularLocation>
</comment>
<evidence type="ECO:0000256" key="1">
    <source>
        <dbReference type="ARBA" id="ARBA00022448"/>
    </source>
</evidence>
<dbReference type="Pfam" id="PF04121">
    <property type="entry name" value="Nup84_Nup100"/>
    <property type="match status" value="1"/>
</dbReference>
<dbReference type="InterPro" id="IPR007252">
    <property type="entry name" value="Nup84/Nup107"/>
</dbReference>
<keyword evidence="4 7" id="KW-0811">Translocation</keyword>
<evidence type="ECO:0000256" key="7">
    <source>
        <dbReference type="RuleBase" id="RU365072"/>
    </source>
</evidence>
<dbReference type="PANTHER" id="PTHR13003:SF2">
    <property type="entry name" value="NUCLEAR PORE COMPLEX PROTEIN NUP107"/>
    <property type="match status" value="1"/>
</dbReference>
<evidence type="ECO:0000313" key="8">
    <source>
        <dbReference type="EMBL" id="QBM88782.1"/>
    </source>
</evidence>
<keyword evidence="6 7" id="KW-0539">Nucleus</keyword>
<dbReference type="GO" id="GO:0000973">
    <property type="term" value="P:post-transcriptional tethering of RNA polymerase II gene DNA at nuclear periphery"/>
    <property type="evidence" value="ECO:0007669"/>
    <property type="project" value="TreeGrafter"/>
</dbReference>
<dbReference type="GO" id="GO:0031080">
    <property type="term" value="C:nuclear pore outer ring"/>
    <property type="evidence" value="ECO:0007669"/>
    <property type="project" value="TreeGrafter"/>
</dbReference>
<evidence type="ECO:0000256" key="3">
    <source>
        <dbReference type="ARBA" id="ARBA00022927"/>
    </source>
</evidence>
<keyword evidence="5 7" id="KW-0906">Nuclear pore complex</keyword>
<dbReference type="Gene3D" id="1.20.190.50">
    <property type="match status" value="1"/>
</dbReference>
<comment type="function">
    <text evidence="7">Functions as a component of the nuclear pore complex (NPC).</text>
</comment>
<evidence type="ECO:0000256" key="5">
    <source>
        <dbReference type="ARBA" id="ARBA00023132"/>
    </source>
</evidence>
<dbReference type="GO" id="GO:0017056">
    <property type="term" value="F:structural constituent of nuclear pore"/>
    <property type="evidence" value="ECO:0007669"/>
    <property type="project" value="UniProtKB-UniRule"/>
</dbReference>
<accession>A0A4P6XMW2</accession>
<dbReference type="Gene3D" id="1.10.3450.20">
    <property type="match status" value="1"/>
</dbReference>
<sequence length="788" mass="89314">MEELTAFSADSQAPPEVQFAQILENFQLSGGQASAFDITQNFISISAERALQIGKKISEAGADASAQDTQEFSSWDLETKLWHLVTILYSFRLSEEPEIMATREYSSFSKKQQAFLQSQPKLRELILIIQWLQHNAQEVDVPVSPENASKWTHTRVALQNRDLAALASQAPAEFVDELDPDAPLRSLKGIAPADLKTDAINYETIYNLVLAGEYQRAVDHATQTGNYTLALILVGAQQEYVDPVLDGDEYMAHEPENGDFLESQPQEPSGLQHKYLWLQTVFNLSREERLPAQERLIYSYLSGGDQTENIRHAGENWDDCLLLYINQLLTHHVRKFMESSLESQESLAVSFPTPHHTSVENILNTMLKSAALGEESKNPFRVIMGSVLIDQLNFFLDNTCKSSQLSIVEDQHILRVLVHLAVVSSLLGLHQGSKTPTKIITRYITKLAEYGYEDLVPIYLAFIPDEKDVRECYSIFLSTITDTEKRAKQLAIFKRLGMATPSGTTPLPDASDECTTDEYEYKVHNVLKRTVERVMSETEHHYMPQGEIHIENSVVDDVDFKLCKSVEWFFDNNMYEDAINATRTVFQRFLATGRLKAIKEFGKGKDLKSLLRNYDFEMHTRSLAGGEVPTLVSESDKEELAQYAKLLECLQLLDEWKSFTSNASGVYWMSKDVENSITKVVSKIQDFVFSWFRDTMATVSEESALYKEYRSIYVPYFIIELLQIYHEARPHDGKYTRQAYLLVNAVANDKENDLLESFLSCGRIGEFVMLAGEFAANASDSSGKALFV</sequence>
<organism evidence="8 9">
    <name type="scientific">Metschnikowia aff. pulcherrima</name>
    <dbReference type="NCBI Taxonomy" id="2163413"/>
    <lineage>
        <taxon>Eukaryota</taxon>
        <taxon>Fungi</taxon>
        <taxon>Dikarya</taxon>
        <taxon>Ascomycota</taxon>
        <taxon>Saccharomycotina</taxon>
        <taxon>Pichiomycetes</taxon>
        <taxon>Metschnikowiaceae</taxon>
        <taxon>Metschnikowia</taxon>
    </lineage>
</organism>
<proteinExistence type="inferred from homology"/>
<keyword evidence="3" id="KW-0653">Protein transport</keyword>
<dbReference type="PANTHER" id="PTHR13003">
    <property type="entry name" value="NUP107-RELATED"/>
    <property type="match status" value="1"/>
</dbReference>
<keyword evidence="1 7" id="KW-0813">Transport</keyword>
<dbReference type="EMBL" id="CP034458">
    <property type="protein sequence ID" value="QBM88782.1"/>
    <property type="molecule type" value="Genomic_DNA"/>
</dbReference>
<gene>
    <name evidence="8" type="primary">MPUL0C07630</name>
    <name evidence="8" type="ORF">METSCH_C07630</name>
</gene>
<evidence type="ECO:0000256" key="2">
    <source>
        <dbReference type="ARBA" id="ARBA00022816"/>
    </source>
</evidence>
<keyword evidence="9" id="KW-1185">Reference proteome</keyword>
<dbReference type="AlphaFoldDB" id="A0A4P6XMW2"/>
<evidence type="ECO:0000313" key="9">
    <source>
        <dbReference type="Proteomes" id="UP000292447"/>
    </source>
</evidence>
<dbReference type="GO" id="GO:0031965">
    <property type="term" value="C:nuclear membrane"/>
    <property type="evidence" value="ECO:0007669"/>
    <property type="project" value="UniProtKB-SubCell"/>
</dbReference>
<dbReference type="GO" id="GO:0006606">
    <property type="term" value="P:protein import into nucleus"/>
    <property type="evidence" value="ECO:0007669"/>
    <property type="project" value="TreeGrafter"/>
</dbReference>
<dbReference type="Proteomes" id="UP000292447">
    <property type="component" value="Chromosome III"/>
</dbReference>
<reference evidence="9" key="1">
    <citation type="submission" date="2019-03" db="EMBL/GenBank/DDBJ databases">
        <title>Snf2 controls pulcherriminic acid biosynthesis and connects pigmentation and antifungal activity of the yeast Metschnikowia pulcherrima.</title>
        <authorList>
            <person name="Gore-Lloyd D."/>
            <person name="Sumann I."/>
            <person name="Brachmann A.O."/>
            <person name="Schneeberger K."/>
            <person name="Ortiz-Merino R.A."/>
            <person name="Moreno-Beltran M."/>
            <person name="Schlaefli M."/>
            <person name="Kirner P."/>
            <person name="Santos Kron A."/>
            <person name="Wolfe K.H."/>
            <person name="Piel J."/>
            <person name="Ahrens C.H."/>
            <person name="Henk D."/>
            <person name="Freimoser F.M."/>
        </authorList>
    </citation>
    <scope>NUCLEOTIDE SEQUENCE [LARGE SCALE GENOMIC DNA]</scope>
    <source>
        <strain evidence="9">APC 1.2</strain>
    </source>
</reference>
<keyword evidence="2" id="KW-0509">mRNA transport</keyword>
<protein>
    <recommendedName>
        <fullName evidence="7">Nuclear pore complex protein</fullName>
    </recommendedName>
</protein>
<dbReference type="STRING" id="2163413.A0A4P6XMW2"/>
<comment type="similarity">
    <text evidence="7">Belongs to the nucleoporin Nup84/Nup107 family.</text>
</comment>